<dbReference type="EMBL" id="PRKZ01000008">
    <property type="protein sequence ID" value="RAW48629.1"/>
    <property type="molecule type" value="Genomic_DNA"/>
</dbReference>
<comment type="caution">
    <text evidence="1">The sequence shown here is derived from an EMBL/GenBank/DDBJ whole genome shotgun (WGS) entry which is preliminary data.</text>
</comment>
<organism evidence="1 2">
    <name type="scientific">Faecalibacterium prausnitzii</name>
    <dbReference type="NCBI Taxonomy" id="853"/>
    <lineage>
        <taxon>Bacteria</taxon>
        <taxon>Bacillati</taxon>
        <taxon>Bacillota</taxon>
        <taxon>Clostridia</taxon>
        <taxon>Eubacteriales</taxon>
        <taxon>Oscillospiraceae</taxon>
        <taxon>Faecalibacterium</taxon>
    </lineage>
</organism>
<dbReference type="Proteomes" id="UP000251634">
    <property type="component" value="Unassembled WGS sequence"/>
</dbReference>
<evidence type="ECO:0000313" key="2">
    <source>
        <dbReference type="Proteomes" id="UP000251634"/>
    </source>
</evidence>
<sequence length="98" mass="10653">MPKGERLSSECETERLYEEQLHLELTAIETLFVRVHVSLCFSFSSAGLALSGADAPAVPLFGFAIFPRPGEIFPKGGALGKEGKPFLYPLYSFALAIC</sequence>
<gene>
    <name evidence="1" type="ORF">C4N25_10955</name>
</gene>
<accession>A0A329TH67</accession>
<evidence type="ECO:0000313" key="1">
    <source>
        <dbReference type="EMBL" id="RAW48629.1"/>
    </source>
</evidence>
<proteinExistence type="predicted"/>
<protein>
    <submittedName>
        <fullName evidence="1">Uncharacterized protein</fullName>
    </submittedName>
</protein>
<name>A0A329TH67_9FIRM</name>
<dbReference type="AlphaFoldDB" id="A0A329TH67"/>
<reference evidence="1 2" key="1">
    <citation type="submission" date="2018-02" db="EMBL/GenBank/DDBJ databases">
        <title>Complete genome sequencing of Faecalibacterium prausnitzii strains isolated from the human gut.</title>
        <authorList>
            <person name="Fitzgerald B.C."/>
            <person name="Shkoporov A.N."/>
            <person name="Ross P.R."/>
            <person name="Hill C."/>
        </authorList>
    </citation>
    <scope>NUCLEOTIDE SEQUENCE [LARGE SCALE GENOMIC DNA]</scope>
    <source>
        <strain evidence="1 2">APC942/8-14-2</strain>
    </source>
</reference>